<name>A0A4U5N5M2_STECR</name>
<keyword evidence="3" id="KW-1185">Reference proteome</keyword>
<dbReference type="AlphaFoldDB" id="A0A4U5N5M2"/>
<evidence type="ECO:0000313" key="3">
    <source>
        <dbReference type="Proteomes" id="UP000298663"/>
    </source>
</evidence>
<evidence type="ECO:0000313" key="2">
    <source>
        <dbReference type="EMBL" id="TKR77674.1"/>
    </source>
</evidence>
<dbReference type="Proteomes" id="UP000298663">
    <property type="component" value="Unassembled WGS sequence"/>
</dbReference>
<comment type="caution">
    <text evidence="2">The sequence shown here is derived from an EMBL/GenBank/DDBJ whole genome shotgun (WGS) entry which is preliminary data.</text>
</comment>
<accession>A0A4U5N5M2</accession>
<feature type="region of interest" description="Disordered" evidence="1">
    <location>
        <begin position="1"/>
        <end position="25"/>
    </location>
</feature>
<evidence type="ECO:0000256" key="1">
    <source>
        <dbReference type="SAM" id="MobiDB-lite"/>
    </source>
</evidence>
<protein>
    <submittedName>
        <fullName evidence="2">Uncharacterized protein</fullName>
    </submittedName>
</protein>
<reference evidence="2 3" key="2">
    <citation type="journal article" date="2019" name="G3 (Bethesda)">
        <title>Hybrid Assembly of the Genome of the Entomopathogenic Nematode Steinernema carpocapsae Identifies the X-Chromosome.</title>
        <authorList>
            <person name="Serra L."/>
            <person name="Macchietto M."/>
            <person name="Macias-Munoz A."/>
            <person name="McGill C.J."/>
            <person name="Rodriguez I.M."/>
            <person name="Rodriguez B."/>
            <person name="Murad R."/>
            <person name="Mortazavi A."/>
        </authorList>
    </citation>
    <scope>NUCLEOTIDE SEQUENCE [LARGE SCALE GENOMIC DNA]</scope>
    <source>
        <strain evidence="2 3">ALL</strain>
    </source>
</reference>
<dbReference type="EMBL" id="AZBU02000005">
    <property type="protein sequence ID" value="TKR77674.1"/>
    <property type="molecule type" value="Genomic_DNA"/>
</dbReference>
<sequence>MHVQDHYTPSNLHKPKAGLAEQNEKRFQAGHVSPSAVSSLPSALVWCLRLKLYVRWRERWLDLHFILAKLQAWIPRLSEAGIRQLKQRFYKAKAFSEPQHQRTYQFQQHP</sequence>
<proteinExistence type="predicted"/>
<organism evidence="2 3">
    <name type="scientific">Steinernema carpocapsae</name>
    <name type="common">Entomopathogenic nematode</name>
    <dbReference type="NCBI Taxonomy" id="34508"/>
    <lineage>
        <taxon>Eukaryota</taxon>
        <taxon>Metazoa</taxon>
        <taxon>Ecdysozoa</taxon>
        <taxon>Nematoda</taxon>
        <taxon>Chromadorea</taxon>
        <taxon>Rhabditida</taxon>
        <taxon>Tylenchina</taxon>
        <taxon>Panagrolaimomorpha</taxon>
        <taxon>Strongyloidoidea</taxon>
        <taxon>Steinernematidae</taxon>
        <taxon>Steinernema</taxon>
    </lineage>
</organism>
<reference evidence="2 3" key="1">
    <citation type="journal article" date="2015" name="Genome Biol.">
        <title>Comparative genomics of Steinernema reveals deeply conserved gene regulatory networks.</title>
        <authorList>
            <person name="Dillman A.R."/>
            <person name="Macchietto M."/>
            <person name="Porter C.F."/>
            <person name="Rogers A."/>
            <person name="Williams B."/>
            <person name="Antoshechkin I."/>
            <person name="Lee M.M."/>
            <person name="Goodwin Z."/>
            <person name="Lu X."/>
            <person name="Lewis E.E."/>
            <person name="Goodrich-Blair H."/>
            <person name="Stock S.P."/>
            <person name="Adams B.J."/>
            <person name="Sternberg P.W."/>
            <person name="Mortazavi A."/>
        </authorList>
    </citation>
    <scope>NUCLEOTIDE SEQUENCE [LARGE SCALE GENOMIC DNA]</scope>
    <source>
        <strain evidence="2 3">ALL</strain>
    </source>
</reference>
<gene>
    <name evidence="2" type="ORF">L596_018601</name>
</gene>